<dbReference type="AlphaFoldDB" id="A0A0G1M6F4"/>
<gene>
    <name evidence="2" type="ORF">UX06_C0032G0009</name>
</gene>
<name>A0A0G1M6F4_9BACT</name>
<dbReference type="Proteomes" id="UP000034696">
    <property type="component" value="Unassembled WGS sequence"/>
</dbReference>
<sequence length="109" mass="12623">MRMTNATRNGDFSVAVYDKIRVFKYLPRSFHKKRQEKSEPDGPSSSDEPQKPVKRESVDHMGKRVPVGNMLGVFRAKCYAVPEFYIPALANENLPHQVERERENTEKND</sequence>
<accession>A0A0G1M6F4</accession>
<evidence type="ECO:0000313" key="2">
    <source>
        <dbReference type="EMBL" id="KKU03869.1"/>
    </source>
</evidence>
<dbReference type="EMBL" id="LCKT01000032">
    <property type="protein sequence ID" value="KKU03869.1"/>
    <property type="molecule type" value="Genomic_DNA"/>
</dbReference>
<comment type="caution">
    <text evidence="2">The sequence shown here is derived from an EMBL/GenBank/DDBJ whole genome shotgun (WGS) entry which is preliminary data.</text>
</comment>
<feature type="region of interest" description="Disordered" evidence="1">
    <location>
        <begin position="31"/>
        <end position="64"/>
    </location>
</feature>
<evidence type="ECO:0000256" key="1">
    <source>
        <dbReference type="SAM" id="MobiDB-lite"/>
    </source>
</evidence>
<protein>
    <submittedName>
        <fullName evidence="2">Uncharacterized protein</fullName>
    </submittedName>
</protein>
<evidence type="ECO:0000313" key="3">
    <source>
        <dbReference type="Proteomes" id="UP000034696"/>
    </source>
</evidence>
<reference evidence="2 3" key="1">
    <citation type="journal article" date="2015" name="Nature">
        <title>rRNA introns, odd ribosomes, and small enigmatic genomes across a large radiation of phyla.</title>
        <authorList>
            <person name="Brown C.T."/>
            <person name="Hug L.A."/>
            <person name="Thomas B.C."/>
            <person name="Sharon I."/>
            <person name="Castelle C.J."/>
            <person name="Singh A."/>
            <person name="Wilkins M.J."/>
            <person name="Williams K.H."/>
            <person name="Banfield J.F."/>
        </authorList>
    </citation>
    <scope>NUCLEOTIDE SEQUENCE [LARGE SCALE GENOMIC DNA]</scope>
</reference>
<proteinExistence type="predicted"/>
<feature type="compositionally biased region" description="Basic and acidic residues" evidence="1">
    <location>
        <begin position="48"/>
        <end position="62"/>
    </location>
</feature>
<organism evidence="2 3">
    <name type="scientific">Candidatus Giovannonibacteria bacterium GW2011_GWA2_45_21</name>
    <dbReference type="NCBI Taxonomy" id="1618649"/>
    <lineage>
        <taxon>Bacteria</taxon>
        <taxon>Candidatus Giovannoniibacteriota</taxon>
    </lineage>
</organism>